<comment type="caution">
    <text evidence="3">The sequence shown here is derived from an EMBL/GenBank/DDBJ whole genome shotgun (WGS) entry which is preliminary data.</text>
</comment>
<sequence length="245" mass="26574">MTRKTYQLEVCANSVSSALEAQEGGADRIELCQALELGGLTPSYGQIRLAKQLLHIGVHVLIRPRAGDFLYSDHEYDEIKADIAFCREAGCDGVVVGMLRENGSVDTKRIAELIELANPMHVTFHRAFDVCRDPFEALEAIIGSGCRKLLTSGMKSTAWEGIELIKALVAQAHGRIEIMPGSGINADNIGQIASITGAREFHSSAKIVQPSGMAYMNNAVSGMGGEVWMSSKEKIRQLADILKNL</sequence>
<comment type="caution">
    <text evidence="2">Once thought to be involved in copper homeostasis, experiments in E.coli have shown this is not the case.</text>
</comment>
<dbReference type="RefSeq" id="WP_379019443.1">
    <property type="nucleotide sequence ID" value="NZ_JBHRTA010000008.1"/>
</dbReference>
<comment type="similarity">
    <text evidence="1 2">Belongs to the CutC family.</text>
</comment>
<accession>A0ABV7JMQ1</accession>
<evidence type="ECO:0000313" key="3">
    <source>
        <dbReference type="EMBL" id="MFC3196587.1"/>
    </source>
</evidence>
<protein>
    <recommendedName>
        <fullName evidence="2">PF03932 family protein CutC</fullName>
    </recommendedName>
</protein>
<name>A0ABV7JMQ1_9SPHI</name>
<dbReference type="SUPFAM" id="SSF110395">
    <property type="entry name" value="CutC-like"/>
    <property type="match status" value="1"/>
</dbReference>
<dbReference type="PANTHER" id="PTHR12598:SF0">
    <property type="entry name" value="COPPER HOMEOSTASIS PROTEIN CUTC HOMOLOG"/>
    <property type="match status" value="1"/>
</dbReference>
<dbReference type="Gene3D" id="3.20.20.380">
    <property type="entry name" value="Copper homeostasis (CutC) domain"/>
    <property type="match status" value="1"/>
</dbReference>
<keyword evidence="4" id="KW-1185">Reference proteome</keyword>
<reference evidence="4" key="1">
    <citation type="journal article" date="2019" name="Int. J. Syst. Evol. Microbiol.">
        <title>The Global Catalogue of Microorganisms (GCM) 10K type strain sequencing project: providing services to taxonomists for standard genome sequencing and annotation.</title>
        <authorList>
            <consortium name="The Broad Institute Genomics Platform"/>
            <consortium name="The Broad Institute Genome Sequencing Center for Infectious Disease"/>
            <person name="Wu L."/>
            <person name="Ma J."/>
        </authorList>
    </citation>
    <scope>NUCLEOTIDE SEQUENCE [LARGE SCALE GENOMIC DNA]</scope>
    <source>
        <strain evidence="4">KCTC 52416</strain>
    </source>
</reference>
<dbReference type="HAMAP" id="MF_00795">
    <property type="entry name" value="CutC"/>
    <property type="match status" value="1"/>
</dbReference>
<dbReference type="Proteomes" id="UP001595526">
    <property type="component" value="Unassembled WGS sequence"/>
</dbReference>
<keyword evidence="2" id="KW-0963">Cytoplasm</keyword>
<dbReference type="Pfam" id="PF03932">
    <property type="entry name" value="CutC"/>
    <property type="match status" value="1"/>
</dbReference>
<evidence type="ECO:0000313" key="4">
    <source>
        <dbReference type="Proteomes" id="UP001595526"/>
    </source>
</evidence>
<dbReference type="InterPro" id="IPR005627">
    <property type="entry name" value="CutC-like"/>
</dbReference>
<organism evidence="3 4">
    <name type="scientific">Parapedobacter deserti</name>
    <dbReference type="NCBI Taxonomy" id="1912957"/>
    <lineage>
        <taxon>Bacteria</taxon>
        <taxon>Pseudomonadati</taxon>
        <taxon>Bacteroidota</taxon>
        <taxon>Sphingobacteriia</taxon>
        <taxon>Sphingobacteriales</taxon>
        <taxon>Sphingobacteriaceae</taxon>
        <taxon>Parapedobacter</taxon>
    </lineage>
</organism>
<gene>
    <name evidence="2" type="primary">cutC</name>
    <name evidence="3" type="ORF">ACFOET_03075</name>
</gene>
<dbReference type="InterPro" id="IPR036822">
    <property type="entry name" value="CutC-like_dom_sf"/>
</dbReference>
<proteinExistence type="inferred from homology"/>
<dbReference type="EMBL" id="JBHRTA010000008">
    <property type="protein sequence ID" value="MFC3196587.1"/>
    <property type="molecule type" value="Genomic_DNA"/>
</dbReference>
<evidence type="ECO:0000256" key="1">
    <source>
        <dbReference type="ARBA" id="ARBA00007768"/>
    </source>
</evidence>
<evidence type="ECO:0000256" key="2">
    <source>
        <dbReference type="HAMAP-Rule" id="MF_00795"/>
    </source>
</evidence>
<dbReference type="PANTHER" id="PTHR12598">
    <property type="entry name" value="COPPER HOMEOSTASIS PROTEIN CUTC"/>
    <property type="match status" value="1"/>
</dbReference>
<comment type="subcellular location">
    <subcellularLocation>
        <location evidence="2">Cytoplasm</location>
    </subcellularLocation>
</comment>